<dbReference type="Proteomes" id="UP000249099">
    <property type="component" value="Unassembled WGS sequence"/>
</dbReference>
<dbReference type="AlphaFoldDB" id="A0A328KNT3"/>
<gene>
    <name evidence="1" type="ORF">B8A44_07575</name>
</gene>
<name>A0A328KNT3_9LACT</name>
<protein>
    <submittedName>
        <fullName evidence="1">Uncharacterized protein</fullName>
    </submittedName>
</protein>
<accession>A0A328KNT3</accession>
<dbReference type="RefSeq" id="WP_112790347.1">
    <property type="nucleotide sequence ID" value="NZ_NAQV01000023.1"/>
</dbReference>
<reference evidence="1 2" key="1">
    <citation type="submission" date="2017-03" db="EMBL/GenBank/DDBJ databases">
        <title>wgs assembly of Dolosigranulum pigrum KPL CDC strains.</title>
        <authorList>
            <person name="Brugger S.D."/>
            <person name="Pettigrew M."/>
            <person name="Kong Y."/>
            <person name="Lemon K.P."/>
        </authorList>
    </citation>
    <scope>NUCLEOTIDE SEQUENCE [LARGE SCALE GENOMIC DNA]</scope>
    <source>
        <strain evidence="1 2">KPL1931_CDC4294-98</strain>
    </source>
</reference>
<dbReference type="EMBL" id="NAQV01000023">
    <property type="protein sequence ID" value="RAN62399.1"/>
    <property type="molecule type" value="Genomic_DNA"/>
</dbReference>
<sequence>MINFSGQYVGLIQYKDRNGLWAGRTLGYFSTIEHAEEECETVLQESNWTLEDCYRVDMRFKLFYTLVNNGKEEFRFIVYDVFDEIDEFQLNQLSRDTPST</sequence>
<comment type="caution">
    <text evidence="1">The sequence shown here is derived from an EMBL/GenBank/DDBJ whole genome shotgun (WGS) entry which is preliminary data.</text>
</comment>
<proteinExistence type="predicted"/>
<evidence type="ECO:0000313" key="1">
    <source>
        <dbReference type="EMBL" id="RAN62399.1"/>
    </source>
</evidence>
<evidence type="ECO:0000313" key="2">
    <source>
        <dbReference type="Proteomes" id="UP000249099"/>
    </source>
</evidence>
<organism evidence="1 2">
    <name type="scientific">Dolosigranulum pigrum</name>
    <dbReference type="NCBI Taxonomy" id="29394"/>
    <lineage>
        <taxon>Bacteria</taxon>
        <taxon>Bacillati</taxon>
        <taxon>Bacillota</taxon>
        <taxon>Bacilli</taxon>
        <taxon>Lactobacillales</taxon>
        <taxon>Carnobacteriaceae</taxon>
        <taxon>Dolosigranulum</taxon>
    </lineage>
</organism>